<comment type="caution">
    <text evidence="9">The sequence shown here is derived from an EMBL/GenBank/DDBJ whole genome shotgun (WGS) entry which is preliminary data.</text>
</comment>
<sequence>MASMNSKLLSTVIALLIVAGLTSCLNKDLTDPSAGQAALNDQQIKDYLTANQLQDKVTASASGLYYIITGSSVTGRSAIGGDELEFTYKLSYIDAITKQAVLVDSANATKSAYIPFLPGVVVQGLEEGFLLLKEGQSGRFFMPSSIGFGNDTRSNKMPEYSAVIFDVTLKRSRTEKEQMDDYAAIKNLPAPIDTANSIRVYRTTAGTGSTIAAGNTVTVAYTANSLRGTTPFDKSDSLTFVAGSGQYIEGFSTGITRLKVGDKALLVFPSVRGYGVQGSYDQSKGYYVVPPYTPLAFEITVKSVKK</sequence>
<dbReference type="PROSITE" id="PS51257">
    <property type="entry name" value="PROKAR_LIPOPROTEIN"/>
    <property type="match status" value="1"/>
</dbReference>
<gene>
    <name evidence="9" type="ORF">GJJ30_05550</name>
</gene>
<comment type="similarity">
    <text evidence="2 6">Belongs to the FKBP-type PPIase family.</text>
</comment>
<protein>
    <recommendedName>
        <fullName evidence="6">Peptidyl-prolyl cis-trans isomerase</fullName>
        <ecNumber evidence="6">5.2.1.8</ecNumber>
    </recommendedName>
</protein>
<comment type="catalytic activity">
    <reaction evidence="1 5 6">
        <text>[protein]-peptidylproline (omega=180) = [protein]-peptidylproline (omega=0)</text>
        <dbReference type="Rhea" id="RHEA:16237"/>
        <dbReference type="Rhea" id="RHEA-COMP:10747"/>
        <dbReference type="Rhea" id="RHEA-COMP:10748"/>
        <dbReference type="ChEBI" id="CHEBI:83833"/>
        <dbReference type="ChEBI" id="CHEBI:83834"/>
        <dbReference type="EC" id="5.2.1.8"/>
    </reaction>
</comment>
<dbReference type="EC" id="5.2.1.8" evidence="6"/>
<dbReference type="PANTHER" id="PTHR43811:SF19">
    <property type="entry name" value="39 KDA FK506-BINDING NUCLEAR PROTEIN"/>
    <property type="match status" value="1"/>
</dbReference>
<keyword evidence="7" id="KW-0732">Signal</keyword>
<evidence type="ECO:0000256" key="4">
    <source>
        <dbReference type="ARBA" id="ARBA00023235"/>
    </source>
</evidence>
<dbReference type="InterPro" id="IPR001179">
    <property type="entry name" value="PPIase_FKBP_dom"/>
</dbReference>
<accession>A0A7K0EFX0</accession>
<dbReference type="SUPFAM" id="SSF54534">
    <property type="entry name" value="FKBP-like"/>
    <property type="match status" value="2"/>
</dbReference>
<dbReference type="EMBL" id="WJXZ01000002">
    <property type="protein sequence ID" value="MRS60750.1"/>
    <property type="molecule type" value="Genomic_DNA"/>
</dbReference>
<evidence type="ECO:0000256" key="5">
    <source>
        <dbReference type="PROSITE-ProRule" id="PRU00277"/>
    </source>
</evidence>
<dbReference type="Proteomes" id="UP000441754">
    <property type="component" value="Unassembled WGS sequence"/>
</dbReference>
<dbReference type="GO" id="GO:0003755">
    <property type="term" value="F:peptidyl-prolyl cis-trans isomerase activity"/>
    <property type="evidence" value="ECO:0007669"/>
    <property type="project" value="UniProtKB-UniRule"/>
</dbReference>
<dbReference type="InterPro" id="IPR046357">
    <property type="entry name" value="PPIase_dom_sf"/>
</dbReference>
<evidence type="ECO:0000256" key="3">
    <source>
        <dbReference type="ARBA" id="ARBA00023110"/>
    </source>
</evidence>
<evidence type="ECO:0000256" key="7">
    <source>
        <dbReference type="SAM" id="SignalP"/>
    </source>
</evidence>
<evidence type="ECO:0000259" key="8">
    <source>
        <dbReference type="PROSITE" id="PS50059"/>
    </source>
</evidence>
<feature type="signal peptide" evidence="7">
    <location>
        <begin position="1"/>
        <end position="26"/>
    </location>
</feature>
<evidence type="ECO:0000256" key="6">
    <source>
        <dbReference type="RuleBase" id="RU003915"/>
    </source>
</evidence>
<feature type="chain" id="PRO_5029873823" description="Peptidyl-prolyl cis-trans isomerase" evidence="7">
    <location>
        <begin position="27"/>
        <end position="306"/>
    </location>
</feature>
<evidence type="ECO:0000313" key="10">
    <source>
        <dbReference type="Proteomes" id="UP000441754"/>
    </source>
</evidence>
<keyword evidence="3 5" id="KW-0697">Rotamase</keyword>
<evidence type="ECO:0000256" key="2">
    <source>
        <dbReference type="ARBA" id="ARBA00006577"/>
    </source>
</evidence>
<organism evidence="9 10">
    <name type="scientific">Larkinella terrae</name>
    <dbReference type="NCBI Taxonomy" id="2025311"/>
    <lineage>
        <taxon>Bacteria</taxon>
        <taxon>Pseudomonadati</taxon>
        <taxon>Bacteroidota</taxon>
        <taxon>Cytophagia</taxon>
        <taxon>Cytophagales</taxon>
        <taxon>Spirosomataceae</taxon>
        <taxon>Larkinella</taxon>
    </lineage>
</organism>
<name>A0A7K0EFX0_9BACT</name>
<evidence type="ECO:0000313" key="9">
    <source>
        <dbReference type="EMBL" id="MRS60750.1"/>
    </source>
</evidence>
<dbReference type="OrthoDB" id="979394at2"/>
<dbReference type="PANTHER" id="PTHR43811">
    <property type="entry name" value="FKBP-TYPE PEPTIDYL-PROLYL CIS-TRANS ISOMERASE FKPA"/>
    <property type="match status" value="1"/>
</dbReference>
<evidence type="ECO:0000256" key="1">
    <source>
        <dbReference type="ARBA" id="ARBA00000971"/>
    </source>
</evidence>
<keyword evidence="4 5" id="KW-0413">Isomerase</keyword>
<dbReference type="Pfam" id="PF00254">
    <property type="entry name" value="FKBP_C"/>
    <property type="match status" value="2"/>
</dbReference>
<dbReference type="Gene3D" id="3.10.50.40">
    <property type="match status" value="2"/>
</dbReference>
<feature type="domain" description="PPIase FKBP-type" evidence="8">
    <location>
        <begin position="81"/>
        <end position="173"/>
    </location>
</feature>
<keyword evidence="10" id="KW-1185">Reference proteome</keyword>
<proteinExistence type="inferred from homology"/>
<dbReference type="AlphaFoldDB" id="A0A7K0EFX0"/>
<reference evidence="9 10" key="1">
    <citation type="journal article" date="2018" name="Antonie Van Leeuwenhoek">
        <title>Larkinella terrae sp. nov., isolated from soil on Jeju Island, South Korea.</title>
        <authorList>
            <person name="Ten L.N."/>
            <person name="Jeon J."/>
            <person name="Park S.J."/>
            <person name="Park S."/>
            <person name="Lee S.Y."/>
            <person name="Kim M.K."/>
            <person name="Jung H.Y."/>
        </authorList>
    </citation>
    <scope>NUCLEOTIDE SEQUENCE [LARGE SCALE GENOMIC DNA]</scope>
    <source>
        <strain evidence="9 10">KCTC 52001</strain>
    </source>
</reference>
<feature type="domain" description="PPIase FKBP-type" evidence="8">
    <location>
        <begin position="214"/>
        <end position="305"/>
    </location>
</feature>
<dbReference type="PROSITE" id="PS50059">
    <property type="entry name" value="FKBP_PPIASE"/>
    <property type="match status" value="2"/>
</dbReference>